<dbReference type="GO" id="GO:0031410">
    <property type="term" value="C:cytoplasmic vesicle"/>
    <property type="evidence" value="ECO:0007669"/>
    <property type="project" value="TreeGrafter"/>
</dbReference>
<dbReference type="Pfam" id="PF03456">
    <property type="entry name" value="uDENN"/>
    <property type="match status" value="1"/>
</dbReference>
<dbReference type="InterPro" id="IPR043153">
    <property type="entry name" value="DENN_C"/>
</dbReference>
<sequence length="1535" mass="164066">MEPFVEYVCLAALLDADDRSRQRARVVQRLPSHDSARIHWPPLVATFALPAGAAPRPIDAPRPATSCHSATLTQENGTRIYLVALTFYSAARRAPPPHRREWAPRALCLLSRWPLLEQMGAALRLLRAAMLSSRAALASAVLSLLSLPLPLPGIELRLPLAGAHFHLHAAPEGAPRRLGVPIAPFLSSIGAVTVLSVLEVLCAELRLVMISREIGRLGSSAEALLALLQPLEWPHTYIPLLPSQWIDYLDAPCPFVIGVHSREGTETEALAPPHDVCVLDLDTAQFTLPPSVLPAVLPFPEADKRELLCRLEACLKRLPAAAPAAAAPPALAAEVDEAVDEASRAVRALASRWEDDGDVQLAFNAFWRRMLHGFGAHVRNGADLDAEALLESRPPARRPFLRRLLDSAPMQRFLERAAQGDIIDGLVLPFLDERASSASFSQKTGPPPPSAAESPSSSSRGEGCEPPSLTTIELPAEVPPMDGYESPADDDNGELEPLLHELEPEEGLPLEIESSPHAETPSGGATPPHDRKRAGRRRGFPVPSEAIGAAIGAAAARGDGLRGIPALLMHAAALLRSSGPRAALEVCEEAYWRGVAGEADGADRLKLHPGIGRGTSSMLDVRLVNLSLDRIDVRELAELALVRTPTPAVRADVRSPAAPTGASLTPSGESSAPASQRAEESPSPVGGRASCRAISKSKLPLQARSPPPSRLHSTPPALSHRAHVARRVGGWQVQWARAYLESTHTATQRHSEPDEEPHEATDADGEWHPKPTSVLVRRLHTPSQLSASPNDPPDGWGLAIPWPRAANSKLSAPATRCGAVDPVELFRQLHTAPVTRARASSGSRTSSFKELSEVSSLSEERAGHSIEITSDDFEKFGSWLLQASRRAPSPARRRRGGGGGQGGREAVHDAPDITELWRCLLADEAREAAGGAPSAASSTRAPPPAGAAAPHGCLSLGTFERWYSRLYESIRPDSEWRAKLALTVSERLVKRTRPASVRDHPFAVPGMLLLTSERLLFGTVTFVTAAALSALMQIEALEINWGDCALRLAIDGPGAEPLLLRFGRTAAAHAERDDWLSALEEMRRAYSHAWAMGSEVPIIRAAHCVACAAAFGAVGGGRALLKLEPPKPFGSTLRLRSTSRERQGLRLSRLVGDISSEGSLRVSAIGAMGSLLCVGFSGGELHMYRVHASLPDASGGGAAAAESAAAQQLVSALVGRALCGAPPRWVGFAGSRSSRARALSLAAGQVRLWDRRLAESKLLPAAGAQAQAVRVAVLNRAGPAKVTKLAVAVVCADGAHQRNPPMVLVYECDDEDVKQVRRLLLPEPVLQLEWCGSRYLCVAHRSEYVLISTTSGAVRELFRFTADFGMPFVKRLSDNEILAVQPPPCAGERQLGVIIGTRGDAAAYSNVHWRWSPLACLSRLPFLVVMLPHTVEIHQLGREQAADGATASRTRLLQSLPFPHALCAAEGDILYFANSEAIYALLPPTTGTASSQGSLSSATEPGMQRLDSLDPRSYLEQCADADMGCEPSGADTEVD</sequence>
<organism evidence="3 4">
    <name type="scientific">Prymnesium parvum</name>
    <name type="common">Toxic golden alga</name>
    <dbReference type="NCBI Taxonomy" id="97485"/>
    <lineage>
        <taxon>Eukaryota</taxon>
        <taxon>Haptista</taxon>
        <taxon>Haptophyta</taxon>
        <taxon>Prymnesiophyceae</taxon>
        <taxon>Prymnesiales</taxon>
        <taxon>Prymnesiaceae</taxon>
        <taxon>Prymnesium</taxon>
    </lineage>
</organism>
<keyword evidence="4" id="KW-1185">Reference proteome</keyword>
<feature type="region of interest" description="Disordered" evidence="1">
    <location>
        <begin position="930"/>
        <end position="949"/>
    </location>
</feature>
<comment type="caution">
    <text evidence="3">The sequence shown here is derived from an EMBL/GenBank/DDBJ whole genome shotgun (WGS) entry which is preliminary data.</text>
</comment>
<evidence type="ECO:0000256" key="1">
    <source>
        <dbReference type="SAM" id="MobiDB-lite"/>
    </source>
</evidence>
<dbReference type="Proteomes" id="UP001515480">
    <property type="component" value="Unassembled WGS sequence"/>
</dbReference>
<dbReference type="InterPro" id="IPR037516">
    <property type="entry name" value="Tripartite_DENN"/>
</dbReference>
<evidence type="ECO:0000313" key="4">
    <source>
        <dbReference type="Proteomes" id="UP001515480"/>
    </source>
</evidence>
<feature type="compositionally biased region" description="Basic residues" evidence="1">
    <location>
        <begin position="530"/>
        <end position="539"/>
    </location>
</feature>
<dbReference type="PROSITE" id="PS50211">
    <property type="entry name" value="DENN"/>
    <property type="match status" value="1"/>
</dbReference>
<dbReference type="InterPro" id="IPR005113">
    <property type="entry name" value="uDENN_dom"/>
</dbReference>
<evidence type="ECO:0000259" key="2">
    <source>
        <dbReference type="PROSITE" id="PS50211"/>
    </source>
</evidence>
<dbReference type="InterPro" id="IPR051696">
    <property type="entry name" value="DENN_Domain_GEFs"/>
</dbReference>
<feature type="region of interest" description="Disordered" evidence="1">
    <location>
        <begin position="513"/>
        <end position="541"/>
    </location>
</feature>
<dbReference type="Pfam" id="PF02141">
    <property type="entry name" value="DENN"/>
    <property type="match status" value="1"/>
</dbReference>
<protein>
    <recommendedName>
        <fullName evidence="2">UDENN domain-containing protein</fullName>
    </recommendedName>
</protein>
<feature type="region of interest" description="Disordered" evidence="1">
    <location>
        <begin position="438"/>
        <end position="495"/>
    </location>
</feature>
<feature type="compositionally biased region" description="Polar residues" evidence="1">
    <location>
        <begin position="662"/>
        <end position="674"/>
    </location>
</feature>
<dbReference type="GO" id="GO:0032483">
    <property type="term" value="P:regulation of Rab protein signal transduction"/>
    <property type="evidence" value="ECO:0007669"/>
    <property type="project" value="TreeGrafter"/>
</dbReference>
<feature type="region of interest" description="Disordered" evidence="1">
    <location>
        <begin position="743"/>
        <end position="769"/>
    </location>
</feature>
<dbReference type="SMART" id="SM00799">
    <property type="entry name" value="DENN"/>
    <property type="match status" value="1"/>
</dbReference>
<name>A0AB34J0A9_PRYPA</name>
<dbReference type="PANTHER" id="PTHR12296">
    <property type="entry name" value="DENN DOMAIN-CONTAINING PROTEIN 4"/>
    <property type="match status" value="1"/>
</dbReference>
<proteinExistence type="predicted"/>
<reference evidence="3 4" key="1">
    <citation type="journal article" date="2024" name="Science">
        <title>Giant polyketide synthase enzymes in the biosynthesis of giant marine polyether toxins.</title>
        <authorList>
            <person name="Fallon T.R."/>
            <person name="Shende V.V."/>
            <person name="Wierzbicki I.H."/>
            <person name="Pendleton A.L."/>
            <person name="Watervoot N.F."/>
            <person name="Auber R.P."/>
            <person name="Gonzalez D.J."/>
            <person name="Wisecaver J.H."/>
            <person name="Moore B.S."/>
        </authorList>
    </citation>
    <scope>NUCLEOTIDE SEQUENCE [LARGE SCALE GENOMIC DNA]</scope>
    <source>
        <strain evidence="3 4">12B1</strain>
    </source>
</reference>
<feature type="compositionally biased region" description="Low complexity" evidence="1">
    <location>
        <begin position="451"/>
        <end position="468"/>
    </location>
</feature>
<feature type="compositionally biased region" description="Basic and acidic residues" evidence="1">
    <location>
        <begin position="758"/>
        <end position="769"/>
    </location>
</feature>
<dbReference type="Gene3D" id="3.40.50.11500">
    <property type="match status" value="1"/>
</dbReference>
<gene>
    <name evidence="3" type="ORF">AB1Y20_006932</name>
</gene>
<dbReference type="EMBL" id="JBGBPQ010000015">
    <property type="protein sequence ID" value="KAL1510631.1"/>
    <property type="molecule type" value="Genomic_DNA"/>
</dbReference>
<evidence type="ECO:0000313" key="3">
    <source>
        <dbReference type="EMBL" id="KAL1510631.1"/>
    </source>
</evidence>
<dbReference type="SMART" id="SM00800">
    <property type="entry name" value="uDENN"/>
    <property type="match status" value="1"/>
</dbReference>
<accession>A0AB34J0A9</accession>
<feature type="region of interest" description="Disordered" evidence="1">
    <location>
        <begin position="651"/>
        <end position="723"/>
    </location>
</feature>
<dbReference type="InterPro" id="IPR001194">
    <property type="entry name" value="cDENN_dom"/>
</dbReference>
<dbReference type="PANTHER" id="PTHR12296:SF21">
    <property type="entry name" value="DENN DOMAIN-CONTAINING PROTEIN 3"/>
    <property type="match status" value="1"/>
</dbReference>
<feature type="domain" description="UDENN" evidence="2">
    <location>
        <begin position="6"/>
        <end position="441"/>
    </location>
</feature>
<feature type="region of interest" description="Disordered" evidence="1">
    <location>
        <begin position="884"/>
        <end position="908"/>
    </location>
</feature>
<dbReference type="Gene3D" id="3.30.450.200">
    <property type="match status" value="1"/>
</dbReference>